<sequence length="82" mass="9154">MKSECHILSLMLMGRNPAFSGGGKRSVPKKKPGFFVASRTVRKLFDLLILNNQVFLSFLRKQESTYPGNAASAFLSFLLSQE</sequence>
<dbReference type="AlphaFoldDB" id="A0A975BRY7"/>
<name>A0A975BRY7_9BACT</name>
<dbReference type="KEGG" id="dmm:dnm_065920"/>
<protein>
    <submittedName>
        <fullName evidence="1">Uncharacterized protein</fullName>
    </submittedName>
</protein>
<accession>A0A975BRY7</accession>
<gene>
    <name evidence="1" type="ORF">dnm_065920</name>
</gene>
<reference evidence="1" key="1">
    <citation type="journal article" date="2021" name="Microb. Physiol.">
        <title>Proteogenomic Insights into the Physiology of Marine, Sulfate-Reducing, Filamentous Desulfonema limicola and Desulfonema magnum.</title>
        <authorList>
            <person name="Schnaars V."/>
            <person name="Wohlbrand L."/>
            <person name="Scheve S."/>
            <person name="Hinrichs C."/>
            <person name="Reinhardt R."/>
            <person name="Rabus R."/>
        </authorList>
    </citation>
    <scope>NUCLEOTIDE SEQUENCE</scope>
    <source>
        <strain evidence="1">4be13</strain>
    </source>
</reference>
<dbReference type="Proteomes" id="UP000663722">
    <property type="component" value="Chromosome"/>
</dbReference>
<keyword evidence="2" id="KW-1185">Reference proteome</keyword>
<evidence type="ECO:0000313" key="1">
    <source>
        <dbReference type="EMBL" id="QTA90531.1"/>
    </source>
</evidence>
<proteinExistence type="predicted"/>
<evidence type="ECO:0000313" key="2">
    <source>
        <dbReference type="Proteomes" id="UP000663722"/>
    </source>
</evidence>
<dbReference type="EMBL" id="CP061800">
    <property type="protein sequence ID" value="QTA90531.1"/>
    <property type="molecule type" value="Genomic_DNA"/>
</dbReference>
<organism evidence="1 2">
    <name type="scientific">Desulfonema magnum</name>
    <dbReference type="NCBI Taxonomy" id="45655"/>
    <lineage>
        <taxon>Bacteria</taxon>
        <taxon>Pseudomonadati</taxon>
        <taxon>Thermodesulfobacteriota</taxon>
        <taxon>Desulfobacteria</taxon>
        <taxon>Desulfobacterales</taxon>
        <taxon>Desulfococcaceae</taxon>
        <taxon>Desulfonema</taxon>
    </lineage>
</organism>